<evidence type="ECO:0000259" key="3">
    <source>
        <dbReference type="Pfam" id="PF24535"/>
    </source>
</evidence>
<keyword evidence="2" id="KW-1133">Transmembrane helix</keyword>
<evidence type="ECO:0000256" key="1">
    <source>
        <dbReference type="SAM" id="MobiDB-lite"/>
    </source>
</evidence>
<proteinExistence type="predicted"/>
<feature type="compositionally biased region" description="Polar residues" evidence="1">
    <location>
        <begin position="254"/>
        <end position="274"/>
    </location>
</feature>
<protein>
    <recommendedName>
        <fullName evidence="3">DUF7598 domain-containing protein</fullName>
    </recommendedName>
</protein>
<feature type="transmembrane region" description="Helical" evidence="2">
    <location>
        <begin position="128"/>
        <end position="148"/>
    </location>
</feature>
<feature type="compositionally biased region" description="Polar residues" evidence="1">
    <location>
        <begin position="304"/>
        <end position="319"/>
    </location>
</feature>
<reference evidence="4 5" key="1">
    <citation type="submission" date="2016-10" db="EMBL/GenBank/DDBJ databases">
        <authorList>
            <person name="Varghese N."/>
        </authorList>
    </citation>
    <scope>NUCLEOTIDE SEQUENCE [LARGE SCALE GENOMIC DNA]</scope>
</reference>
<evidence type="ECO:0000256" key="2">
    <source>
        <dbReference type="SAM" id="Phobius"/>
    </source>
</evidence>
<sequence length="402" mass="43631">MFLRLYPTEKLLYLPFELTAVRSRFGIFNEKDSSTPPRSKMTLSPKSLAGPGYIILNGIRVMNIIAFMAVIAASIVMLVKISTDTKLYFFDAVSHVVTAGTSIFLITSELSLFRPYFARNWPLLSPRSGFVFLALTQLALGANIMGNLNKPSGNQDSLGLAFWRVVIAAGIVVFILGWLNLLASYIFRDTANNTTARQVRAKGAAINKTPIVGGSFHSSSTPSPPQMRHASPSSSARKSFNPFSFSSSTTTTTQQPHRTSYLPSYHTASQTPITPVTHHHQHPSRSTSSSSSSTTSSARPNKPYPTQSHMPASPTSRYSRATACTAKKVRGIFSPWRNSLAPPLPVNPQQGGNGEMQISAPMGVNPQFAHLVQGGGGGLRRPDSALHPSRSGGEGEAWRWRV</sequence>
<feature type="compositionally biased region" description="Low complexity" evidence="1">
    <location>
        <begin position="284"/>
        <end position="297"/>
    </location>
</feature>
<name>A0A1Y6LZ14_ZYMTR</name>
<dbReference type="Proteomes" id="UP000215453">
    <property type="component" value="Chromosome 12"/>
</dbReference>
<feature type="region of interest" description="Disordered" evidence="1">
    <location>
        <begin position="210"/>
        <end position="320"/>
    </location>
</feature>
<dbReference type="EMBL" id="LT882687">
    <property type="protein sequence ID" value="SMY29644.1"/>
    <property type="molecule type" value="Genomic_DNA"/>
</dbReference>
<feature type="domain" description="DUF7598" evidence="3">
    <location>
        <begin position="52"/>
        <end position="186"/>
    </location>
</feature>
<evidence type="ECO:0000313" key="4">
    <source>
        <dbReference type="EMBL" id="SMY29644.1"/>
    </source>
</evidence>
<dbReference type="AlphaFoldDB" id="A0A1Y6LZ14"/>
<evidence type="ECO:0000313" key="5">
    <source>
        <dbReference type="Proteomes" id="UP000215453"/>
    </source>
</evidence>
<keyword evidence="2" id="KW-0472">Membrane</keyword>
<feature type="compositionally biased region" description="Low complexity" evidence="1">
    <location>
        <begin position="239"/>
        <end position="253"/>
    </location>
</feature>
<gene>
    <name evidence="4" type="ORF">ZT1A5_G11093</name>
</gene>
<dbReference type="InterPro" id="IPR056019">
    <property type="entry name" value="DUF7598"/>
</dbReference>
<keyword evidence="2" id="KW-0812">Transmembrane</keyword>
<dbReference type="Pfam" id="PF24535">
    <property type="entry name" value="DUF7598"/>
    <property type="match status" value="1"/>
</dbReference>
<accession>A0A1Y6LZ14</accession>
<feature type="region of interest" description="Disordered" evidence="1">
    <location>
        <begin position="374"/>
        <end position="402"/>
    </location>
</feature>
<feature type="transmembrane region" description="Helical" evidence="2">
    <location>
        <begin position="61"/>
        <end position="81"/>
    </location>
</feature>
<feature type="transmembrane region" description="Helical" evidence="2">
    <location>
        <begin position="160"/>
        <end position="187"/>
    </location>
</feature>
<organism evidence="4 5">
    <name type="scientific">Zymoseptoria tritici ST99CH_1A5</name>
    <dbReference type="NCBI Taxonomy" id="1276529"/>
    <lineage>
        <taxon>Eukaryota</taxon>
        <taxon>Fungi</taxon>
        <taxon>Dikarya</taxon>
        <taxon>Ascomycota</taxon>
        <taxon>Pezizomycotina</taxon>
        <taxon>Dothideomycetes</taxon>
        <taxon>Dothideomycetidae</taxon>
        <taxon>Mycosphaerellales</taxon>
        <taxon>Mycosphaerellaceae</taxon>
        <taxon>Zymoseptoria</taxon>
    </lineage>
</organism>
<feature type="transmembrane region" description="Helical" evidence="2">
    <location>
        <begin position="87"/>
        <end position="107"/>
    </location>
</feature>